<feature type="transmembrane region" description="Helical" evidence="16">
    <location>
        <begin position="190"/>
        <end position="217"/>
    </location>
</feature>
<comment type="subcellular location">
    <subcellularLocation>
        <location evidence="1">Membrane</location>
        <topology evidence="1">Multi-pass membrane protein</topology>
    </subcellularLocation>
</comment>
<keyword evidence="3" id="KW-0808">Transferase</keyword>
<evidence type="ECO:0000256" key="11">
    <source>
        <dbReference type="ARBA" id="ARBA00038053"/>
    </source>
</evidence>
<dbReference type="Pfam" id="PF01098">
    <property type="entry name" value="FTSW_RODA_SPOVE"/>
    <property type="match status" value="1"/>
</dbReference>
<evidence type="ECO:0000256" key="13">
    <source>
        <dbReference type="ARBA" id="ARBA00041418"/>
    </source>
</evidence>
<evidence type="ECO:0000313" key="18">
    <source>
        <dbReference type="Proteomes" id="UP001156694"/>
    </source>
</evidence>
<evidence type="ECO:0000256" key="12">
    <source>
        <dbReference type="ARBA" id="ARBA00041185"/>
    </source>
</evidence>
<dbReference type="InterPro" id="IPR001182">
    <property type="entry name" value="FtsW/RodA"/>
</dbReference>
<evidence type="ECO:0000256" key="4">
    <source>
        <dbReference type="ARBA" id="ARBA00022692"/>
    </source>
</evidence>
<feature type="transmembrane region" description="Helical" evidence="16">
    <location>
        <begin position="160"/>
        <end position="178"/>
    </location>
</feature>
<evidence type="ECO:0000256" key="5">
    <source>
        <dbReference type="ARBA" id="ARBA00022960"/>
    </source>
</evidence>
<feature type="transmembrane region" description="Helical" evidence="16">
    <location>
        <begin position="28"/>
        <end position="49"/>
    </location>
</feature>
<evidence type="ECO:0000256" key="8">
    <source>
        <dbReference type="ARBA" id="ARBA00023136"/>
    </source>
</evidence>
<feature type="transmembrane region" description="Helical" evidence="16">
    <location>
        <begin position="91"/>
        <end position="110"/>
    </location>
</feature>
<keyword evidence="5" id="KW-0133">Cell shape</keyword>
<evidence type="ECO:0000256" key="9">
    <source>
        <dbReference type="ARBA" id="ARBA00032370"/>
    </source>
</evidence>
<dbReference type="GO" id="GO:0051301">
    <property type="term" value="P:cell division"/>
    <property type="evidence" value="ECO:0007669"/>
    <property type="project" value="UniProtKB-KW"/>
</dbReference>
<evidence type="ECO:0000256" key="15">
    <source>
        <dbReference type="ARBA" id="ARBA00049902"/>
    </source>
</evidence>
<name>A0ABQ5VUV7_9RHOB</name>
<dbReference type="PANTHER" id="PTHR30474:SF2">
    <property type="entry name" value="PEPTIDOGLYCAN GLYCOSYLTRANSFERASE FTSW-RELATED"/>
    <property type="match status" value="1"/>
</dbReference>
<organism evidence="17 18">
    <name type="scientific">Amylibacter marinus</name>
    <dbReference type="NCBI Taxonomy" id="1475483"/>
    <lineage>
        <taxon>Bacteria</taxon>
        <taxon>Pseudomonadati</taxon>
        <taxon>Pseudomonadota</taxon>
        <taxon>Alphaproteobacteria</taxon>
        <taxon>Rhodobacterales</taxon>
        <taxon>Paracoccaceae</taxon>
        <taxon>Amylibacter</taxon>
    </lineage>
</organism>
<evidence type="ECO:0000256" key="3">
    <source>
        <dbReference type="ARBA" id="ARBA00022679"/>
    </source>
</evidence>
<dbReference type="RefSeq" id="WP_284376921.1">
    <property type="nucleotide sequence ID" value="NZ_BSNN01000002.1"/>
</dbReference>
<gene>
    <name evidence="17" type="primary">ftsW</name>
    <name evidence="17" type="ORF">GCM10007939_11560</name>
</gene>
<evidence type="ECO:0000256" key="7">
    <source>
        <dbReference type="ARBA" id="ARBA00022989"/>
    </source>
</evidence>
<evidence type="ECO:0000256" key="14">
    <source>
        <dbReference type="ARBA" id="ARBA00044770"/>
    </source>
</evidence>
<evidence type="ECO:0000313" key="17">
    <source>
        <dbReference type="EMBL" id="GLQ34873.1"/>
    </source>
</evidence>
<comment type="catalytic activity">
    <reaction evidence="15">
        <text>[GlcNAc-(1-&gt;4)-Mur2Ac(oyl-L-Ala-gamma-D-Glu-L-Lys-D-Ala-D-Ala)](n)-di-trans,octa-cis-undecaprenyl diphosphate + beta-D-GlcNAc-(1-&gt;4)-Mur2Ac(oyl-L-Ala-gamma-D-Glu-L-Lys-D-Ala-D-Ala)-di-trans,octa-cis-undecaprenyl diphosphate = [GlcNAc-(1-&gt;4)-Mur2Ac(oyl-L-Ala-gamma-D-Glu-L-Lys-D-Ala-D-Ala)](n+1)-di-trans,octa-cis-undecaprenyl diphosphate + di-trans,octa-cis-undecaprenyl diphosphate + H(+)</text>
        <dbReference type="Rhea" id="RHEA:23708"/>
        <dbReference type="Rhea" id="RHEA-COMP:9602"/>
        <dbReference type="Rhea" id="RHEA-COMP:9603"/>
        <dbReference type="ChEBI" id="CHEBI:15378"/>
        <dbReference type="ChEBI" id="CHEBI:58405"/>
        <dbReference type="ChEBI" id="CHEBI:60033"/>
        <dbReference type="ChEBI" id="CHEBI:78435"/>
        <dbReference type="EC" id="2.4.99.28"/>
    </reaction>
</comment>
<keyword evidence="17" id="KW-0132">Cell division</keyword>
<keyword evidence="6" id="KW-0573">Peptidoglycan synthesis</keyword>
<accession>A0ABQ5VUV7</accession>
<reference evidence="18" key="1">
    <citation type="journal article" date="2019" name="Int. J. Syst. Evol. Microbiol.">
        <title>The Global Catalogue of Microorganisms (GCM) 10K type strain sequencing project: providing services to taxonomists for standard genome sequencing and annotation.</title>
        <authorList>
            <consortium name="The Broad Institute Genomics Platform"/>
            <consortium name="The Broad Institute Genome Sequencing Center for Infectious Disease"/>
            <person name="Wu L."/>
            <person name="Ma J."/>
        </authorList>
    </citation>
    <scope>NUCLEOTIDE SEQUENCE [LARGE SCALE GENOMIC DNA]</scope>
    <source>
        <strain evidence="18">NBRC 110140</strain>
    </source>
</reference>
<evidence type="ECO:0000256" key="6">
    <source>
        <dbReference type="ARBA" id="ARBA00022984"/>
    </source>
</evidence>
<feature type="transmembrane region" description="Helical" evidence="16">
    <location>
        <begin position="274"/>
        <end position="300"/>
    </location>
</feature>
<keyword evidence="8 16" id="KW-0472">Membrane</keyword>
<evidence type="ECO:0000256" key="10">
    <source>
        <dbReference type="ARBA" id="ARBA00033270"/>
    </source>
</evidence>
<dbReference type="PANTHER" id="PTHR30474">
    <property type="entry name" value="CELL CYCLE PROTEIN"/>
    <property type="match status" value="1"/>
</dbReference>
<protein>
    <recommendedName>
        <fullName evidence="12">Probable peptidoglycan glycosyltransferase FtsW</fullName>
        <ecNumber evidence="14">2.4.99.28</ecNumber>
    </recommendedName>
    <alternativeName>
        <fullName evidence="13">Cell division protein FtsW</fullName>
    </alternativeName>
    <alternativeName>
        <fullName evidence="10">Cell wall polymerase</fullName>
    </alternativeName>
    <alternativeName>
        <fullName evidence="9">Peptidoglycan polymerase</fullName>
    </alternativeName>
</protein>
<keyword evidence="7 16" id="KW-1133">Transmembrane helix</keyword>
<evidence type="ECO:0000256" key="16">
    <source>
        <dbReference type="SAM" id="Phobius"/>
    </source>
</evidence>
<evidence type="ECO:0000256" key="1">
    <source>
        <dbReference type="ARBA" id="ARBA00004141"/>
    </source>
</evidence>
<evidence type="ECO:0000256" key="2">
    <source>
        <dbReference type="ARBA" id="ARBA00022676"/>
    </source>
</evidence>
<keyword evidence="17" id="KW-0131">Cell cycle</keyword>
<comment type="caution">
    <text evidence="17">The sequence shown here is derived from an EMBL/GenBank/DDBJ whole genome shotgun (WGS) entry which is preliminary data.</text>
</comment>
<keyword evidence="2" id="KW-0328">Glycosyltransferase</keyword>
<keyword evidence="4 16" id="KW-0812">Transmembrane</keyword>
<sequence length="391" mass="42167">MTDMVFGTVAAQPGEPILPRWWRTIDRWTLTFVIALFFIGILLGLAASVPLAQRNGLAPFYYVYKQLFFGVVALIAMIITSMMSPRTVRRLGVLGFLAGFVAICMLPFLGTDFGKGAVRWYSLGFASVQPSEFLKPCFVVFSAWLMAASYEVGGPPGKRMSFVVCLAVVTLLALQPDFGQASLTLAAWGLMYFIAGAPMLLLFALGGCVVAAGFFAYNSSEHFARRIDGFLNPDVDPRTQLGYATNAIQEGGFFGVGVGEGSVKWSLPDAHTDFIIAVAAEEYGLVLVLIIIGLFMAVTVRSLMRLMSERDIFIRLAGTGLAVLFGMQAMINMGVAVRLLPAKGMTLPFVSYGGSSLVAGGIALGMLLAFTRTRAQGDISDILNRDKLAHE</sequence>
<dbReference type="Proteomes" id="UP001156694">
    <property type="component" value="Unassembled WGS sequence"/>
</dbReference>
<feature type="transmembrane region" description="Helical" evidence="16">
    <location>
        <begin position="61"/>
        <end position="79"/>
    </location>
</feature>
<dbReference type="EMBL" id="BSNN01000002">
    <property type="protein sequence ID" value="GLQ34873.1"/>
    <property type="molecule type" value="Genomic_DNA"/>
</dbReference>
<feature type="transmembrane region" description="Helical" evidence="16">
    <location>
        <begin position="349"/>
        <end position="370"/>
    </location>
</feature>
<keyword evidence="18" id="KW-1185">Reference proteome</keyword>
<feature type="transmembrane region" description="Helical" evidence="16">
    <location>
        <begin position="312"/>
        <end position="337"/>
    </location>
</feature>
<comment type="similarity">
    <text evidence="11">Belongs to the SEDS family. FtsW subfamily.</text>
</comment>
<dbReference type="EC" id="2.4.99.28" evidence="14"/>
<proteinExistence type="inferred from homology"/>